<keyword evidence="4" id="KW-1185">Reference proteome</keyword>
<dbReference type="PROSITE" id="PS51257">
    <property type="entry name" value="PROKAR_LIPOPROTEIN"/>
    <property type="match status" value="1"/>
</dbReference>
<name>A0A1Y1I8R0_KLENI</name>
<evidence type="ECO:0000313" key="4">
    <source>
        <dbReference type="Proteomes" id="UP000054558"/>
    </source>
</evidence>
<gene>
    <name evidence="3" type="ORF">KFL_003200150</name>
</gene>
<accession>A0A1Y1I8R0</accession>
<feature type="chain" id="PRO_5012756255" description="FAS1 domain-containing protein" evidence="2">
    <location>
        <begin position="22"/>
        <end position="455"/>
    </location>
</feature>
<keyword evidence="2" id="KW-0732">Signal</keyword>
<sequence length="455" mass="45959">MASAKLLFVLSAALLLSSACAQLNTTANSTLLNGTAPLNATTPVNTTAPVITPVPVNATVPPAANSTNASLPSNATLAVYRAVRSQALALIGAFSAGNFSGVASYLSPDVQLVLPNTTAPVTLNNVTALLPFISLLTPPAGSNVTVNNVSDLYFYTVDSTNVLTVFEATLGQLGNVYITGFWQLLNSTTSPNGTWVVALASMTPAPSGPFISQTLPVFAATPNVTISSNVTTAPQNTSIPTNLTIEATVVSVSNGLQAAFSNASLSPVNVTSQYFAPFFQVVLPTLPSPTPLNLTDPIILTFFNLLQGRNATGNAAPQTVVSYKQLNNQSAILTTLVPALPSIGDVYVIQLWQLLNASTGSNTTTGVNTTIPTNTTTAPLAQTWQLTFASVNLAPNSAAPGAVVAGAPVSAPGSAPAPAPTQGASTEAPAATTANAPAATTSTAAGGPAFAPTGV</sequence>
<evidence type="ECO:0000313" key="3">
    <source>
        <dbReference type="EMBL" id="GAQ86923.1"/>
    </source>
</evidence>
<dbReference type="Proteomes" id="UP000054558">
    <property type="component" value="Unassembled WGS sequence"/>
</dbReference>
<dbReference type="EMBL" id="DF237269">
    <property type="protein sequence ID" value="GAQ86923.1"/>
    <property type="molecule type" value="Genomic_DNA"/>
</dbReference>
<feature type="signal peptide" evidence="2">
    <location>
        <begin position="1"/>
        <end position="21"/>
    </location>
</feature>
<dbReference type="AlphaFoldDB" id="A0A1Y1I8R0"/>
<reference evidence="3 4" key="1">
    <citation type="journal article" date="2014" name="Nat. Commun.">
        <title>Klebsormidium flaccidum genome reveals primary factors for plant terrestrial adaptation.</title>
        <authorList>
            <person name="Hori K."/>
            <person name="Maruyama F."/>
            <person name="Fujisawa T."/>
            <person name="Togashi T."/>
            <person name="Yamamoto N."/>
            <person name="Seo M."/>
            <person name="Sato S."/>
            <person name="Yamada T."/>
            <person name="Mori H."/>
            <person name="Tajima N."/>
            <person name="Moriyama T."/>
            <person name="Ikeuchi M."/>
            <person name="Watanabe M."/>
            <person name="Wada H."/>
            <person name="Kobayashi K."/>
            <person name="Saito M."/>
            <person name="Masuda T."/>
            <person name="Sasaki-Sekimoto Y."/>
            <person name="Mashiguchi K."/>
            <person name="Awai K."/>
            <person name="Shimojima M."/>
            <person name="Masuda S."/>
            <person name="Iwai M."/>
            <person name="Nobusawa T."/>
            <person name="Narise T."/>
            <person name="Kondo S."/>
            <person name="Saito H."/>
            <person name="Sato R."/>
            <person name="Murakawa M."/>
            <person name="Ihara Y."/>
            <person name="Oshima-Yamada Y."/>
            <person name="Ohtaka K."/>
            <person name="Satoh M."/>
            <person name="Sonobe K."/>
            <person name="Ishii M."/>
            <person name="Ohtani R."/>
            <person name="Kanamori-Sato M."/>
            <person name="Honoki R."/>
            <person name="Miyazaki D."/>
            <person name="Mochizuki H."/>
            <person name="Umetsu J."/>
            <person name="Higashi K."/>
            <person name="Shibata D."/>
            <person name="Kamiya Y."/>
            <person name="Sato N."/>
            <person name="Nakamura Y."/>
            <person name="Tabata S."/>
            <person name="Ida S."/>
            <person name="Kurokawa K."/>
            <person name="Ohta H."/>
        </authorList>
    </citation>
    <scope>NUCLEOTIDE SEQUENCE [LARGE SCALE GENOMIC DNA]</scope>
    <source>
        <strain evidence="3 4">NIES-2285</strain>
    </source>
</reference>
<evidence type="ECO:0008006" key="5">
    <source>
        <dbReference type="Google" id="ProtNLM"/>
    </source>
</evidence>
<evidence type="ECO:0000256" key="2">
    <source>
        <dbReference type="SAM" id="SignalP"/>
    </source>
</evidence>
<evidence type="ECO:0000256" key="1">
    <source>
        <dbReference type="SAM" id="MobiDB-lite"/>
    </source>
</evidence>
<proteinExistence type="predicted"/>
<feature type="region of interest" description="Disordered" evidence="1">
    <location>
        <begin position="409"/>
        <end position="455"/>
    </location>
</feature>
<protein>
    <recommendedName>
        <fullName evidence="5">FAS1 domain-containing protein</fullName>
    </recommendedName>
</protein>
<organism evidence="3 4">
    <name type="scientific">Klebsormidium nitens</name>
    <name type="common">Green alga</name>
    <name type="synonym">Ulothrix nitens</name>
    <dbReference type="NCBI Taxonomy" id="105231"/>
    <lineage>
        <taxon>Eukaryota</taxon>
        <taxon>Viridiplantae</taxon>
        <taxon>Streptophyta</taxon>
        <taxon>Klebsormidiophyceae</taxon>
        <taxon>Klebsormidiales</taxon>
        <taxon>Klebsormidiaceae</taxon>
        <taxon>Klebsormidium</taxon>
    </lineage>
</organism>
<feature type="compositionally biased region" description="Low complexity" evidence="1">
    <location>
        <begin position="423"/>
        <end position="455"/>
    </location>
</feature>